<gene>
    <name evidence="2" type="ORF">LUZ62_014991</name>
</gene>
<dbReference type="Proteomes" id="UP001140206">
    <property type="component" value="Chromosome 1"/>
</dbReference>
<dbReference type="PANTHER" id="PTHR31900">
    <property type="entry name" value="F-BOX/RNI SUPERFAMILY PROTEIN-RELATED"/>
    <property type="match status" value="1"/>
</dbReference>
<dbReference type="EMBL" id="JAMFTS010000001">
    <property type="protein sequence ID" value="KAJ4802425.1"/>
    <property type="molecule type" value="Genomic_DNA"/>
</dbReference>
<dbReference type="SMART" id="SM00579">
    <property type="entry name" value="FBD"/>
    <property type="match status" value="1"/>
</dbReference>
<protein>
    <submittedName>
        <fullName evidence="2">F-box family protein</fullName>
    </submittedName>
</protein>
<dbReference type="SUPFAM" id="SSF52047">
    <property type="entry name" value="RNI-like"/>
    <property type="match status" value="1"/>
</dbReference>
<dbReference type="AlphaFoldDB" id="A0AAV8GFJ8"/>
<dbReference type="Gene3D" id="1.20.1280.50">
    <property type="match status" value="1"/>
</dbReference>
<proteinExistence type="predicted"/>
<dbReference type="Pfam" id="PF08387">
    <property type="entry name" value="FBD"/>
    <property type="match status" value="1"/>
</dbReference>
<sequence length="442" mass="50136">MAEVDRISFLPEEIKISILSCLQVKDAIRTSTLARSWRHVYTLLPSLRLGCFRDRDRLGDTSKDFDSCPVSSSWMQRVNHVVSSLQGPFLDFQLSLHADFIPSSLLQSLLDLLFQKGGVQMLHLHCHYSFHSHKVIVRLPPFHSLKVLRLSGCQLILPKKFRGFHFHCLTTLSLYNVLISNHHLQLLLDTSKNLTTLMFYARDLDDLAPDISLNISFLPFLTYAQFGINVMVDKICLVSTPRLEEAHITVNSYVSEKLARVTLGLLTGVSMVSSLHLDCGVLKALSLLALPFSFSFPQLKCLMFFLNVASMDQRTRDVLHWLLKSMPFLEELDVKLLSFTKQTEGVATLMRELLVTKQNGVPCLDQTLKSVTIHLNLLKEVMTGISVVKFFLLNAKVLKLLKILYYDNELSLVEELQKVEVASLDAKVVMFNTKTKVTVNVK</sequence>
<dbReference type="InterPro" id="IPR036047">
    <property type="entry name" value="F-box-like_dom_sf"/>
</dbReference>
<accession>A0AAV8GFJ8</accession>
<dbReference type="Pfam" id="PF24758">
    <property type="entry name" value="LRR_At5g56370"/>
    <property type="match status" value="1"/>
</dbReference>
<evidence type="ECO:0000313" key="3">
    <source>
        <dbReference type="Proteomes" id="UP001140206"/>
    </source>
</evidence>
<comment type="caution">
    <text evidence="2">The sequence shown here is derived from an EMBL/GenBank/DDBJ whole genome shotgun (WGS) entry which is preliminary data.</text>
</comment>
<keyword evidence="3" id="KW-1185">Reference proteome</keyword>
<evidence type="ECO:0000313" key="2">
    <source>
        <dbReference type="EMBL" id="KAJ4802425.1"/>
    </source>
</evidence>
<reference evidence="2" key="1">
    <citation type="submission" date="2022-08" db="EMBL/GenBank/DDBJ databases">
        <authorList>
            <person name="Marques A."/>
        </authorList>
    </citation>
    <scope>NUCLEOTIDE SEQUENCE</scope>
    <source>
        <strain evidence="2">RhyPub2mFocal</strain>
        <tissue evidence="2">Leaves</tissue>
    </source>
</reference>
<evidence type="ECO:0000259" key="1">
    <source>
        <dbReference type="SMART" id="SM00579"/>
    </source>
</evidence>
<feature type="domain" description="FBD" evidence="1">
    <location>
        <begin position="362"/>
        <end position="431"/>
    </location>
</feature>
<dbReference type="PANTHER" id="PTHR31900:SF30">
    <property type="entry name" value="SUPERFAMILY PROTEIN, PUTATIVE-RELATED"/>
    <property type="match status" value="1"/>
</dbReference>
<dbReference type="InterPro" id="IPR050232">
    <property type="entry name" value="FBL13/AtMIF1-like"/>
</dbReference>
<dbReference type="SUPFAM" id="SSF81383">
    <property type="entry name" value="F-box domain"/>
    <property type="match status" value="1"/>
</dbReference>
<name>A0AAV8GFJ8_9POAL</name>
<dbReference type="InterPro" id="IPR006566">
    <property type="entry name" value="FBD"/>
</dbReference>
<dbReference type="InterPro" id="IPR055411">
    <property type="entry name" value="LRR_FXL15/At3g58940/PEG3-like"/>
</dbReference>
<organism evidence="2 3">
    <name type="scientific">Rhynchospora pubera</name>
    <dbReference type="NCBI Taxonomy" id="906938"/>
    <lineage>
        <taxon>Eukaryota</taxon>
        <taxon>Viridiplantae</taxon>
        <taxon>Streptophyta</taxon>
        <taxon>Embryophyta</taxon>
        <taxon>Tracheophyta</taxon>
        <taxon>Spermatophyta</taxon>
        <taxon>Magnoliopsida</taxon>
        <taxon>Liliopsida</taxon>
        <taxon>Poales</taxon>
        <taxon>Cyperaceae</taxon>
        <taxon>Cyperoideae</taxon>
        <taxon>Rhynchosporeae</taxon>
        <taxon>Rhynchospora</taxon>
    </lineage>
</organism>